<evidence type="ECO:0000313" key="2">
    <source>
        <dbReference type="EMBL" id="HAE28189.1"/>
    </source>
</evidence>
<dbReference type="AlphaFoldDB" id="A0A3B9H0G1"/>
<organism evidence="2 3">
    <name type="scientific">Hyphomonas adhaerens</name>
    <dbReference type="NCBI Taxonomy" id="81029"/>
    <lineage>
        <taxon>Bacteria</taxon>
        <taxon>Pseudomonadati</taxon>
        <taxon>Pseudomonadota</taxon>
        <taxon>Alphaproteobacteria</taxon>
        <taxon>Hyphomonadales</taxon>
        <taxon>Hyphomonadaceae</taxon>
        <taxon>Hyphomonas</taxon>
    </lineage>
</organism>
<feature type="domain" description="ABM" evidence="1">
    <location>
        <begin position="41"/>
        <end position="130"/>
    </location>
</feature>
<dbReference type="PANTHER" id="PTHR33336:SF15">
    <property type="entry name" value="ABM DOMAIN-CONTAINING PROTEIN"/>
    <property type="match status" value="1"/>
</dbReference>
<dbReference type="GO" id="GO:0004497">
    <property type="term" value="F:monooxygenase activity"/>
    <property type="evidence" value="ECO:0007669"/>
    <property type="project" value="UniProtKB-KW"/>
</dbReference>
<dbReference type="Pfam" id="PF03992">
    <property type="entry name" value="ABM"/>
    <property type="match status" value="1"/>
</dbReference>
<name>A0A3B9H0G1_9PROT</name>
<accession>A0A3B9H0G1</accession>
<evidence type="ECO:0000313" key="3">
    <source>
        <dbReference type="Proteomes" id="UP000259610"/>
    </source>
</evidence>
<dbReference type="InterPro" id="IPR011008">
    <property type="entry name" value="Dimeric_a/b-barrel"/>
</dbReference>
<keyword evidence="2" id="KW-0503">Monooxygenase</keyword>
<dbReference type="InterPro" id="IPR007138">
    <property type="entry name" value="ABM_dom"/>
</dbReference>
<dbReference type="PANTHER" id="PTHR33336">
    <property type="entry name" value="QUINOL MONOOXYGENASE YGIN-RELATED"/>
    <property type="match status" value="1"/>
</dbReference>
<evidence type="ECO:0000259" key="1">
    <source>
        <dbReference type="PROSITE" id="PS51725"/>
    </source>
</evidence>
<gene>
    <name evidence="2" type="ORF">DCG58_13580</name>
</gene>
<dbReference type="PROSITE" id="PS51725">
    <property type="entry name" value="ABM"/>
    <property type="match status" value="1"/>
</dbReference>
<keyword evidence="2" id="KW-0560">Oxidoreductase</keyword>
<dbReference type="Gene3D" id="3.30.70.100">
    <property type="match status" value="1"/>
</dbReference>
<sequence>MPCSGNPGCAMKSCRTGPKTRVCRSASTMRWCGTKGANAMIIVTGSVRTRPETAAELVALCRDHCARSRAEDGCIAHNVHADCDDPALLVFIEYWRDMNALKAHFALKESREFVKAARQLSAGGTRMRIFRAEEVKADA</sequence>
<dbReference type="Proteomes" id="UP000259610">
    <property type="component" value="Unassembled WGS sequence"/>
</dbReference>
<proteinExistence type="predicted"/>
<protein>
    <submittedName>
        <fullName evidence="2">Antibiotic biosynthesis monooxygenase</fullName>
    </submittedName>
</protein>
<dbReference type="SUPFAM" id="SSF54909">
    <property type="entry name" value="Dimeric alpha+beta barrel"/>
    <property type="match status" value="1"/>
</dbReference>
<comment type="caution">
    <text evidence="2">The sequence shown here is derived from an EMBL/GenBank/DDBJ whole genome shotgun (WGS) entry which is preliminary data.</text>
</comment>
<dbReference type="EMBL" id="DMAN01000301">
    <property type="protein sequence ID" value="HAE28189.1"/>
    <property type="molecule type" value="Genomic_DNA"/>
</dbReference>
<dbReference type="InterPro" id="IPR050744">
    <property type="entry name" value="AI-2_Isomerase_LsrG"/>
</dbReference>
<reference evidence="2 3" key="1">
    <citation type="journal article" date="2018" name="Nat. Biotechnol.">
        <title>A standardized bacterial taxonomy based on genome phylogeny substantially revises the tree of life.</title>
        <authorList>
            <person name="Parks D.H."/>
            <person name="Chuvochina M."/>
            <person name="Waite D.W."/>
            <person name="Rinke C."/>
            <person name="Skarshewski A."/>
            <person name="Chaumeil P.A."/>
            <person name="Hugenholtz P."/>
        </authorList>
    </citation>
    <scope>NUCLEOTIDE SEQUENCE [LARGE SCALE GENOMIC DNA]</scope>
    <source>
        <strain evidence="2">UBA8733</strain>
    </source>
</reference>